<evidence type="ECO:0000256" key="1">
    <source>
        <dbReference type="ARBA" id="ARBA00022730"/>
    </source>
</evidence>
<dbReference type="GO" id="GO:0045910">
    <property type="term" value="P:negative regulation of DNA recombination"/>
    <property type="evidence" value="ECO:0007669"/>
    <property type="project" value="InterPro"/>
</dbReference>
<dbReference type="PIRSF" id="PIRSF005814">
    <property type="entry name" value="MutS_YshD"/>
    <property type="match status" value="1"/>
</dbReference>
<dbReference type="AlphaFoldDB" id="A0A7V5VFX5"/>
<dbReference type="SMART" id="SM00463">
    <property type="entry name" value="SMR"/>
    <property type="match status" value="1"/>
</dbReference>
<feature type="coiled-coil region" evidence="8">
    <location>
        <begin position="551"/>
        <end position="617"/>
    </location>
</feature>
<dbReference type="GO" id="GO:0005524">
    <property type="term" value="F:ATP binding"/>
    <property type="evidence" value="ECO:0007669"/>
    <property type="project" value="UniProtKB-UniRule"/>
</dbReference>
<gene>
    <name evidence="7" type="primary">mutS2</name>
    <name evidence="7" type="synonym">rqcU</name>
    <name evidence="10" type="ORF">ENJ15_07945</name>
</gene>
<evidence type="ECO:0000256" key="5">
    <source>
        <dbReference type="ARBA" id="ARBA00022884"/>
    </source>
</evidence>
<evidence type="ECO:0000313" key="10">
    <source>
        <dbReference type="EMBL" id="HHM02934.1"/>
    </source>
</evidence>
<evidence type="ECO:0000256" key="2">
    <source>
        <dbReference type="ARBA" id="ARBA00022741"/>
    </source>
</evidence>
<dbReference type="GO" id="GO:0072344">
    <property type="term" value="P:rescue of stalled ribosome"/>
    <property type="evidence" value="ECO:0007669"/>
    <property type="project" value="UniProtKB-UniRule"/>
</dbReference>
<evidence type="ECO:0000256" key="8">
    <source>
        <dbReference type="SAM" id="Coils"/>
    </source>
</evidence>
<dbReference type="InterPro" id="IPR036187">
    <property type="entry name" value="DNA_mismatch_repair_MutS_sf"/>
</dbReference>
<dbReference type="GO" id="GO:0043023">
    <property type="term" value="F:ribosomal large subunit binding"/>
    <property type="evidence" value="ECO:0007669"/>
    <property type="project" value="UniProtKB-UniRule"/>
</dbReference>
<dbReference type="NCBIfam" id="TIGR01069">
    <property type="entry name" value="mutS2"/>
    <property type="match status" value="1"/>
</dbReference>
<dbReference type="InterPro" id="IPR000432">
    <property type="entry name" value="DNA_mismatch_repair_MutS_C"/>
</dbReference>
<evidence type="ECO:0000259" key="9">
    <source>
        <dbReference type="PROSITE" id="PS50828"/>
    </source>
</evidence>
<dbReference type="InterPro" id="IPR045076">
    <property type="entry name" value="MutS"/>
</dbReference>
<keyword evidence="3 7" id="KW-0378">Hydrolase</keyword>
<dbReference type="FunFam" id="3.40.50.300:FF:000830">
    <property type="entry name" value="Endonuclease MutS2"/>
    <property type="match status" value="1"/>
</dbReference>
<dbReference type="PANTHER" id="PTHR48466:SF2">
    <property type="entry name" value="OS10G0509000 PROTEIN"/>
    <property type="match status" value="1"/>
</dbReference>
<evidence type="ECO:0000256" key="6">
    <source>
        <dbReference type="ARBA" id="ARBA00023125"/>
    </source>
</evidence>
<proteinExistence type="inferred from homology"/>
<dbReference type="GO" id="GO:0030983">
    <property type="term" value="F:mismatched DNA binding"/>
    <property type="evidence" value="ECO:0007669"/>
    <property type="project" value="InterPro"/>
</dbReference>
<evidence type="ECO:0000256" key="4">
    <source>
        <dbReference type="ARBA" id="ARBA00022840"/>
    </source>
</evidence>
<dbReference type="EMBL" id="DRLI01000306">
    <property type="protein sequence ID" value="HHM02934.1"/>
    <property type="molecule type" value="Genomic_DNA"/>
</dbReference>
<protein>
    <recommendedName>
        <fullName evidence="7">Endonuclease MutS2</fullName>
        <ecNumber evidence="7">3.1.-.-</ecNumber>
    </recommendedName>
    <alternativeName>
        <fullName evidence="7">Ribosome-associated protein quality control-upstream factor</fullName>
        <shortName evidence="7">RQC-upstream factor</shortName>
        <shortName evidence="7">RqcU</shortName>
        <ecNumber evidence="7">3.6.4.-</ecNumber>
    </alternativeName>
</protein>
<comment type="function">
    <text evidence="7">Acts as a ribosome collision sensor, splitting the ribosome into its 2 subunits. Detects stalled/collided 70S ribosomes which it binds and splits by an ATP-hydrolysis driven conformational change. Acts upstream of the ribosome quality control system (RQC), a ribosome-associated complex that mediates the extraction of incompletely synthesized nascent chains from stalled ribosomes and their subsequent degradation. Probably generates substrates for RQC.</text>
</comment>
<dbReference type="GO" id="GO:0004519">
    <property type="term" value="F:endonuclease activity"/>
    <property type="evidence" value="ECO:0007669"/>
    <property type="project" value="UniProtKB-UniRule"/>
</dbReference>
<dbReference type="PROSITE" id="PS50828">
    <property type="entry name" value="SMR"/>
    <property type="match status" value="1"/>
</dbReference>
<dbReference type="Pfam" id="PF00488">
    <property type="entry name" value="MutS_V"/>
    <property type="match status" value="1"/>
</dbReference>
<sequence length="785" mass="88564">MFGYATASAALNFNKLLYKIAGFTHSDTARQRVLDSAPVMEASELNREIERISALQAMVESKRAPLRDYEDIRPLLKKIEPLESFLEIKECLAVSAFLEIVSDMRQYFKSFGEEFPEMSAYGLELRGAPALLSQLQYTIEPGGAIYDNASRELKQIRRKLHQLQEGVHKRLKAISSKNQEHLQEDYITLREGRLVLPVRAFSVSKISGIVHGQSSSGGTKYVEPMAVVELNNEIQELLIAERKEIIKILKRLAALMREQAAVLREDFRLLVTLDSAHARVRYARSYKGVFPNMEEEFGWDIRQGFHPLLLERLQKETVPLNLRIGYDYNELIISGPNAGGKTVAMKTVGMLQLMYQCAIPMPVDPSSSFPICRQMFVVIGDKQSIDNDLSTFSSHIRSLKTVLDHVDHRALVLIDEIGIGTEPAGGAALAIAILQRLNRRGIVTIVSTHQNQLKIFASENDGVENGAMQYDVDALRPLFILSTGIPGSSFTFDIGKRFGLPDEIIQKARALYGDKQNRVEEMLTDITRKSADFHEALRRASLRESELSALTKLYKQKVERWEKEKKKMEKEAREEARLLVEEANRRIEATIRAIRESSADKEKVRRARRELEDFKEKTASTLPEKKKPVVDPSTLHVGDRVRSRSYGITGQVSRLFSNKREVELERKGLKLRLAIDDLEKLNDDGRVEETVTESATSALGAGLPNRLDLRGLDSSDALSELEIYMDSILHSSWKEVTIVHGKGTGALRQAVQTRLKKYKGIRFRTGRYGEGDTGVTIVTLNEGHE</sequence>
<dbReference type="GO" id="GO:0006298">
    <property type="term" value="P:mismatch repair"/>
    <property type="evidence" value="ECO:0007669"/>
    <property type="project" value="InterPro"/>
</dbReference>
<dbReference type="HAMAP" id="MF_00092">
    <property type="entry name" value="MutS2"/>
    <property type="match status" value="1"/>
</dbReference>
<accession>A0A7V5VFX5</accession>
<keyword evidence="7" id="KW-0540">Nuclease</keyword>
<dbReference type="Proteomes" id="UP000885771">
    <property type="component" value="Unassembled WGS sequence"/>
</dbReference>
<dbReference type="EC" id="3.6.4.-" evidence="7"/>
<dbReference type="SMART" id="SM00534">
    <property type="entry name" value="MUTSac"/>
    <property type="match status" value="1"/>
</dbReference>
<feature type="domain" description="Smr" evidence="9">
    <location>
        <begin position="707"/>
        <end position="781"/>
    </location>
</feature>
<dbReference type="Gene3D" id="3.40.50.300">
    <property type="entry name" value="P-loop containing nucleotide triphosphate hydrolases"/>
    <property type="match status" value="1"/>
</dbReference>
<keyword evidence="2 7" id="KW-0547">Nucleotide-binding</keyword>
<dbReference type="Pfam" id="PF01713">
    <property type="entry name" value="Smr"/>
    <property type="match status" value="1"/>
</dbReference>
<comment type="similarity">
    <text evidence="7">Belongs to the DNA mismatch repair MutS family. MutS2 subfamily.</text>
</comment>
<evidence type="ECO:0000256" key="3">
    <source>
        <dbReference type="ARBA" id="ARBA00022801"/>
    </source>
</evidence>
<reference evidence="10" key="1">
    <citation type="journal article" date="2020" name="mSystems">
        <title>Genome- and Community-Level Interaction Insights into Carbon Utilization and Element Cycling Functions of Hydrothermarchaeota in Hydrothermal Sediment.</title>
        <authorList>
            <person name="Zhou Z."/>
            <person name="Liu Y."/>
            <person name="Xu W."/>
            <person name="Pan J."/>
            <person name="Luo Z.H."/>
            <person name="Li M."/>
        </authorList>
    </citation>
    <scope>NUCLEOTIDE SEQUENCE [LARGE SCALE GENOMIC DNA]</scope>
    <source>
        <strain evidence="10">HyVt-460</strain>
    </source>
</reference>
<comment type="subunit">
    <text evidence="7">Homodimer. Binds to stalled ribosomes, contacting rRNA.</text>
</comment>
<feature type="binding site" evidence="7">
    <location>
        <begin position="335"/>
        <end position="342"/>
    </location>
    <ligand>
        <name>ATP</name>
        <dbReference type="ChEBI" id="CHEBI:30616"/>
    </ligand>
</feature>
<name>A0A7V5VFX5_CALAY</name>
<dbReference type="InterPro" id="IPR002625">
    <property type="entry name" value="Smr_dom"/>
</dbReference>
<keyword evidence="7 10" id="KW-0255">Endonuclease</keyword>
<keyword evidence="8" id="KW-0175">Coiled coil</keyword>
<dbReference type="SUPFAM" id="SSF52540">
    <property type="entry name" value="P-loop containing nucleoside triphosphate hydrolases"/>
    <property type="match status" value="1"/>
</dbReference>
<dbReference type="SMART" id="SM00533">
    <property type="entry name" value="MUTSd"/>
    <property type="match status" value="1"/>
</dbReference>
<dbReference type="EC" id="3.1.-.-" evidence="7"/>
<keyword evidence="5 7" id="KW-0694">RNA-binding</keyword>
<keyword evidence="1 7" id="KW-0699">rRNA-binding</keyword>
<dbReference type="InterPro" id="IPR007696">
    <property type="entry name" value="DNA_mismatch_repair_MutS_core"/>
</dbReference>
<dbReference type="GO" id="GO:0140664">
    <property type="term" value="F:ATP-dependent DNA damage sensor activity"/>
    <property type="evidence" value="ECO:0007669"/>
    <property type="project" value="InterPro"/>
</dbReference>
<dbReference type="GO" id="GO:0016887">
    <property type="term" value="F:ATP hydrolysis activity"/>
    <property type="evidence" value="ECO:0007669"/>
    <property type="project" value="InterPro"/>
</dbReference>
<dbReference type="GO" id="GO:0019843">
    <property type="term" value="F:rRNA binding"/>
    <property type="evidence" value="ECO:0007669"/>
    <property type="project" value="UniProtKB-UniRule"/>
</dbReference>
<dbReference type="InterPro" id="IPR036063">
    <property type="entry name" value="Smr_dom_sf"/>
</dbReference>
<dbReference type="SUPFAM" id="SSF160443">
    <property type="entry name" value="SMR domain-like"/>
    <property type="match status" value="1"/>
</dbReference>
<keyword evidence="6 7" id="KW-0238">DNA-binding</keyword>
<dbReference type="InterPro" id="IPR027417">
    <property type="entry name" value="P-loop_NTPase"/>
</dbReference>
<evidence type="ECO:0000256" key="7">
    <source>
        <dbReference type="HAMAP-Rule" id="MF_00092"/>
    </source>
</evidence>
<comment type="caution">
    <text evidence="10">The sequence shown here is derived from an EMBL/GenBank/DDBJ whole genome shotgun (WGS) entry which is preliminary data.</text>
</comment>
<dbReference type="SUPFAM" id="SSF48334">
    <property type="entry name" value="DNA repair protein MutS, domain III"/>
    <property type="match status" value="1"/>
</dbReference>
<keyword evidence="4 7" id="KW-0067">ATP-binding</keyword>
<organism evidence="10">
    <name type="scientific">Caldithrix abyssi</name>
    <dbReference type="NCBI Taxonomy" id="187145"/>
    <lineage>
        <taxon>Bacteria</taxon>
        <taxon>Pseudomonadati</taxon>
        <taxon>Calditrichota</taxon>
        <taxon>Calditrichia</taxon>
        <taxon>Calditrichales</taxon>
        <taxon>Calditrichaceae</taxon>
        <taxon>Caldithrix</taxon>
    </lineage>
</organism>
<dbReference type="InterPro" id="IPR005747">
    <property type="entry name" value="MutS2"/>
</dbReference>
<dbReference type="PANTHER" id="PTHR48466">
    <property type="entry name" value="OS10G0509000 PROTEIN-RELATED"/>
    <property type="match status" value="1"/>
</dbReference>
<comment type="function">
    <text evidence="7">Endonuclease that is involved in the suppression of homologous recombination and thus may have a key role in the control of bacterial genetic diversity.</text>
</comment>
<dbReference type="Gene3D" id="3.30.1370.110">
    <property type="match status" value="1"/>
</dbReference>